<dbReference type="PROSITE" id="PS01091">
    <property type="entry name" value="TATD_3"/>
    <property type="match status" value="1"/>
</dbReference>
<dbReference type="Pfam" id="PF01026">
    <property type="entry name" value="TatD_DNase"/>
    <property type="match status" value="1"/>
</dbReference>
<dbReference type="Proteomes" id="UP000094802">
    <property type="component" value="Unassembled WGS sequence"/>
</dbReference>
<dbReference type="GO" id="GO:0046872">
    <property type="term" value="F:metal ion binding"/>
    <property type="evidence" value="ECO:0007669"/>
    <property type="project" value="UniProtKB-KW"/>
</dbReference>
<dbReference type="FunFam" id="3.20.20.140:FF:000005">
    <property type="entry name" value="TatD family hydrolase"/>
    <property type="match status" value="1"/>
</dbReference>
<dbReference type="EMBL" id="AJZD02000335">
    <property type="protein sequence ID" value="OEF85777.1"/>
    <property type="molecule type" value="Genomic_DNA"/>
</dbReference>
<organism evidence="5 6">
    <name type="scientific">Vibrio splendidus 12E03</name>
    <dbReference type="NCBI Taxonomy" id="1191305"/>
    <lineage>
        <taxon>Bacteria</taxon>
        <taxon>Pseudomonadati</taxon>
        <taxon>Pseudomonadota</taxon>
        <taxon>Gammaproteobacteria</taxon>
        <taxon>Vibrionales</taxon>
        <taxon>Vibrionaceae</taxon>
        <taxon>Vibrio</taxon>
    </lineage>
</organism>
<feature type="binding site" evidence="4">
    <location>
        <position position="143"/>
    </location>
    <ligand>
        <name>a divalent metal cation</name>
        <dbReference type="ChEBI" id="CHEBI:60240"/>
        <label>2</label>
    </ligand>
</feature>
<accession>A0A1E5FC93</accession>
<keyword evidence="2 4" id="KW-0479">Metal-binding</keyword>
<dbReference type="RefSeq" id="WP_050546508.1">
    <property type="nucleotide sequence ID" value="NZ_AJZD02000335.1"/>
</dbReference>
<sequence>MTQQISDFPLFDTHCHADFEAFEQGFTPEQSIDGYLKEAKQAQVEKLLIPSIGKSNWKKVDKIAQSHSNVYYALGFHPYFLDQANDEQFSELRQLLSSKNSQCVAIGECGLDFFVDVEREKQERFFIQQMELAKEFDLPLIIHERKSYNRLIELIKQYKFTLGGVIHGFSGSEQQALAWIKLGFYIGVGGTITYPRAQKTRTAIAKLPLECLVLETDAPDMPMYGNQGNVNHSKHLVTILNELFLLRKEPKQSIAAQIWQNSHRSFGICE</sequence>
<feature type="binding site" evidence="4">
    <location>
        <position position="14"/>
    </location>
    <ligand>
        <name>a divalent metal cation</name>
        <dbReference type="ChEBI" id="CHEBI:60240"/>
        <label>1</label>
    </ligand>
</feature>
<feature type="binding site" evidence="4">
    <location>
        <position position="16"/>
    </location>
    <ligand>
        <name>a divalent metal cation</name>
        <dbReference type="ChEBI" id="CHEBI:60240"/>
        <label>1</label>
    </ligand>
</feature>
<dbReference type="InterPro" id="IPR032466">
    <property type="entry name" value="Metal_Hydrolase"/>
</dbReference>
<feature type="binding site" evidence="4">
    <location>
        <position position="108"/>
    </location>
    <ligand>
        <name>a divalent metal cation</name>
        <dbReference type="ChEBI" id="CHEBI:60240"/>
        <label>1</label>
    </ligand>
</feature>
<keyword evidence="3" id="KW-0378">Hydrolase</keyword>
<proteinExistence type="inferred from homology"/>
<dbReference type="PIRSF" id="PIRSF005902">
    <property type="entry name" value="DNase_TatD"/>
    <property type="match status" value="1"/>
</dbReference>
<evidence type="ECO:0000256" key="2">
    <source>
        <dbReference type="ARBA" id="ARBA00022723"/>
    </source>
</evidence>
<dbReference type="AlphaFoldDB" id="A0A1E5FC93"/>
<evidence type="ECO:0000313" key="5">
    <source>
        <dbReference type="EMBL" id="OEF85777.1"/>
    </source>
</evidence>
<dbReference type="InterPro" id="IPR001130">
    <property type="entry name" value="TatD-like"/>
</dbReference>
<evidence type="ECO:0000256" key="1">
    <source>
        <dbReference type="ARBA" id="ARBA00009275"/>
    </source>
</evidence>
<dbReference type="OrthoDB" id="9810005at2"/>
<dbReference type="PANTHER" id="PTHR46124">
    <property type="entry name" value="D-AMINOACYL-TRNA DEACYLASE"/>
    <property type="match status" value="1"/>
</dbReference>
<protein>
    <submittedName>
        <fullName evidence="5">Deoxyribonuclease</fullName>
    </submittedName>
</protein>
<gene>
    <name evidence="5" type="ORF">A142_11520</name>
</gene>
<name>A0A1E5FC93_VIBSP</name>
<dbReference type="CDD" id="cd01310">
    <property type="entry name" value="TatD_DNAse"/>
    <property type="match status" value="1"/>
</dbReference>
<dbReference type="GO" id="GO:0016788">
    <property type="term" value="F:hydrolase activity, acting on ester bonds"/>
    <property type="evidence" value="ECO:0007669"/>
    <property type="project" value="InterPro"/>
</dbReference>
<comment type="caution">
    <text evidence="5">The sequence shown here is derived from an EMBL/GenBank/DDBJ whole genome shotgun (WGS) entry which is preliminary data.</text>
</comment>
<reference evidence="5 6" key="1">
    <citation type="journal article" date="2012" name="Science">
        <title>Ecological populations of bacteria act as socially cohesive units of antibiotic production and resistance.</title>
        <authorList>
            <person name="Cordero O.X."/>
            <person name="Wildschutte H."/>
            <person name="Kirkup B."/>
            <person name="Proehl S."/>
            <person name="Ngo L."/>
            <person name="Hussain F."/>
            <person name="Le Roux F."/>
            <person name="Mincer T."/>
            <person name="Polz M.F."/>
        </authorList>
    </citation>
    <scope>NUCLEOTIDE SEQUENCE [LARGE SCALE GENOMIC DNA]</scope>
    <source>
        <strain evidence="5 6">12E03</strain>
    </source>
</reference>
<dbReference type="InterPro" id="IPR018228">
    <property type="entry name" value="DNase_TatD-rel_CS"/>
</dbReference>
<evidence type="ECO:0000313" key="6">
    <source>
        <dbReference type="Proteomes" id="UP000094802"/>
    </source>
</evidence>
<feature type="binding site" evidence="4">
    <location>
        <position position="167"/>
    </location>
    <ligand>
        <name>a divalent metal cation</name>
        <dbReference type="ChEBI" id="CHEBI:60240"/>
        <label>2</label>
    </ligand>
</feature>
<comment type="similarity">
    <text evidence="1">Belongs to the metallo-dependent hydrolases superfamily. TatD-type hydrolase family.</text>
</comment>
<evidence type="ECO:0000256" key="4">
    <source>
        <dbReference type="PIRSR" id="PIRSR005902-1"/>
    </source>
</evidence>
<evidence type="ECO:0000256" key="3">
    <source>
        <dbReference type="ARBA" id="ARBA00022801"/>
    </source>
</evidence>
<dbReference type="Gene3D" id="3.20.20.140">
    <property type="entry name" value="Metal-dependent hydrolases"/>
    <property type="match status" value="1"/>
</dbReference>
<dbReference type="SUPFAM" id="SSF51556">
    <property type="entry name" value="Metallo-dependent hydrolases"/>
    <property type="match status" value="1"/>
</dbReference>
<dbReference type="PANTHER" id="PTHR46124:SF3">
    <property type="entry name" value="HYDROLASE"/>
    <property type="match status" value="1"/>
</dbReference>
<feature type="binding site" evidence="4">
    <location>
        <position position="217"/>
    </location>
    <ligand>
        <name>a divalent metal cation</name>
        <dbReference type="ChEBI" id="CHEBI:60240"/>
        <label>1</label>
    </ligand>
</feature>
<dbReference type="GO" id="GO:0005829">
    <property type="term" value="C:cytosol"/>
    <property type="evidence" value="ECO:0007669"/>
    <property type="project" value="TreeGrafter"/>
</dbReference>